<protein>
    <submittedName>
        <fullName evidence="2">Uncharacterized protein</fullName>
    </submittedName>
</protein>
<name>A0AA35LDM6_9SAUR</name>
<feature type="compositionally biased region" description="Low complexity" evidence="1">
    <location>
        <begin position="17"/>
        <end position="29"/>
    </location>
</feature>
<proteinExistence type="predicted"/>
<dbReference type="AlphaFoldDB" id="A0AA35LDM6"/>
<keyword evidence="3" id="KW-1185">Reference proteome</keyword>
<accession>A0AA35LDM6</accession>
<dbReference type="EMBL" id="OX395140">
    <property type="protein sequence ID" value="CAI5793858.1"/>
    <property type="molecule type" value="Genomic_DNA"/>
</dbReference>
<dbReference type="Proteomes" id="UP001178461">
    <property type="component" value="Chromosome Z"/>
</dbReference>
<evidence type="ECO:0000313" key="3">
    <source>
        <dbReference type="Proteomes" id="UP001178461"/>
    </source>
</evidence>
<reference evidence="2" key="1">
    <citation type="submission" date="2022-12" db="EMBL/GenBank/DDBJ databases">
        <authorList>
            <person name="Alioto T."/>
            <person name="Alioto T."/>
            <person name="Gomez Garrido J."/>
        </authorList>
    </citation>
    <scope>NUCLEOTIDE SEQUENCE</scope>
</reference>
<organism evidence="2 3">
    <name type="scientific">Podarcis lilfordi</name>
    <name type="common">Lilford's wall lizard</name>
    <dbReference type="NCBI Taxonomy" id="74358"/>
    <lineage>
        <taxon>Eukaryota</taxon>
        <taxon>Metazoa</taxon>
        <taxon>Chordata</taxon>
        <taxon>Craniata</taxon>
        <taxon>Vertebrata</taxon>
        <taxon>Euteleostomi</taxon>
        <taxon>Lepidosauria</taxon>
        <taxon>Squamata</taxon>
        <taxon>Bifurcata</taxon>
        <taxon>Unidentata</taxon>
        <taxon>Episquamata</taxon>
        <taxon>Laterata</taxon>
        <taxon>Lacertibaenia</taxon>
        <taxon>Lacertidae</taxon>
        <taxon>Podarcis</taxon>
    </lineage>
</organism>
<evidence type="ECO:0000313" key="2">
    <source>
        <dbReference type="EMBL" id="CAI5793858.1"/>
    </source>
</evidence>
<evidence type="ECO:0000256" key="1">
    <source>
        <dbReference type="SAM" id="MobiDB-lite"/>
    </source>
</evidence>
<gene>
    <name evidence="2" type="ORF">PODLI_1B021521</name>
</gene>
<feature type="region of interest" description="Disordered" evidence="1">
    <location>
        <begin position="1"/>
        <end position="60"/>
    </location>
</feature>
<sequence>MDAICFGTPPPHPSCCGRRGAGAAAAGPPKQRRRRCAQEETGEEGGGSVRQSGLRDRNVCSRHKYKRPALTGHITGLGYITDQTQPSDVNKMQWRTTSGLLWP</sequence>